<comment type="similarity">
    <text evidence="1">Belongs to the mycobacterial PPE family.</text>
</comment>
<dbReference type="InterPro" id="IPR038332">
    <property type="entry name" value="PPE_sf"/>
</dbReference>
<feature type="region of interest" description="Disordered" evidence="2">
    <location>
        <begin position="414"/>
        <end position="461"/>
    </location>
</feature>
<dbReference type="Proteomes" id="UP000192801">
    <property type="component" value="Unassembled WGS sequence"/>
</dbReference>
<feature type="region of interest" description="Disordered" evidence="2">
    <location>
        <begin position="275"/>
        <end position="327"/>
    </location>
</feature>
<name>A0A1X0DFI4_9MYCO</name>
<dbReference type="SUPFAM" id="SSF140459">
    <property type="entry name" value="PE/PPE dimer-like"/>
    <property type="match status" value="1"/>
</dbReference>
<proteinExistence type="inferred from homology"/>
<keyword evidence="3" id="KW-1133">Transmembrane helix</keyword>
<gene>
    <name evidence="5" type="ORF">BST26_09600</name>
</gene>
<protein>
    <recommendedName>
        <fullName evidence="4">PPE domain-containing protein</fullName>
    </recommendedName>
</protein>
<evidence type="ECO:0000256" key="2">
    <source>
        <dbReference type="SAM" id="MobiDB-lite"/>
    </source>
</evidence>
<comment type="caution">
    <text evidence="5">The sequence shown here is derived from an EMBL/GenBank/DDBJ whole genome shotgun (WGS) entry which is preliminary data.</text>
</comment>
<dbReference type="PANTHER" id="PTHR46766">
    <property type="entry name" value="GLUTAMINE-RICH PROTEIN 2"/>
    <property type="match status" value="1"/>
</dbReference>
<dbReference type="PANTHER" id="PTHR46766:SF1">
    <property type="entry name" value="GLUTAMINE-RICH PROTEIN 2"/>
    <property type="match status" value="1"/>
</dbReference>
<feature type="compositionally biased region" description="Low complexity" evidence="2">
    <location>
        <begin position="297"/>
        <end position="327"/>
    </location>
</feature>
<keyword evidence="3" id="KW-0812">Transmembrane</keyword>
<evidence type="ECO:0000259" key="4">
    <source>
        <dbReference type="Pfam" id="PF00823"/>
    </source>
</evidence>
<dbReference type="Pfam" id="PF00823">
    <property type="entry name" value="PPE"/>
    <property type="match status" value="1"/>
</dbReference>
<organism evidence="5 6">
    <name type="scientific">Mycolicibacterium insubricum</name>
    <dbReference type="NCBI Taxonomy" id="444597"/>
    <lineage>
        <taxon>Bacteria</taxon>
        <taxon>Bacillati</taxon>
        <taxon>Actinomycetota</taxon>
        <taxon>Actinomycetes</taxon>
        <taxon>Mycobacteriales</taxon>
        <taxon>Mycobacteriaceae</taxon>
        <taxon>Mycolicibacterium</taxon>
    </lineage>
</organism>
<evidence type="ECO:0000313" key="5">
    <source>
        <dbReference type="EMBL" id="ORA70929.1"/>
    </source>
</evidence>
<evidence type="ECO:0000313" key="6">
    <source>
        <dbReference type="Proteomes" id="UP000192801"/>
    </source>
</evidence>
<feature type="transmembrane region" description="Helical" evidence="3">
    <location>
        <begin position="242"/>
        <end position="266"/>
    </location>
</feature>
<sequence length="483" mass="48251">MASPPEVHSALLSAGPGPGPMLASAAQWTSLSAEYSAVAGELVAVLAEVAGTAWHGPSAAEYTAAHGPYLAWLEQAAANAAVTATQLETTATAYTVALATMPSLAELAANHVVHGVLVATNFLGINLIPIALNEADYARMWIQAAVTMSAYQAAADTTTAATPPTTPAPQILAAGGETSGLQDLPGRISQALGDIGDFITDPYGHFLNYFQGLGLDPGTAIILAGIALLAYDVLWYPYYASYALLLTPFFAPALSALSALSALALLTKIPAPGMPSDIRADQQDSPARRQDSAPMPAALTATGGASAGVPPSGGSATAASTTPASGPAAATPSGVIYAVHNVDPPAETAGPKTGTGSVAEVPVEVVATAAASIALHARKRTRRKAATKAGLHDYRYEFVDGTADAGDPGVTVLTRPRPGATAGATGAGRLGASRSESAAAMAAGGLTRMPSEGATSSAPLLPSSWSAAAEVTVSGNQPAPAND</sequence>
<dbReference type="STRING" id="444597.BST26_09600"/>
<feature type="compositionally biased region" description="Low complexity" evidence="2">
    <location>
        <begin position="414"/>
        <end position="424"/>
    </location>
</feature>
<accession>A0A1X0DFI4</accession>
<dbReference type="InterPro" id="IPR000030">
    <property type="entry name" value="PPE_dom"/>
</dbReference>
<feature type="compositionally biased region" description="Low complexity" evidence="2">
    <location>
        <begin position="430"/>
        <end position="445"/>
    </location>
</feature>
<dbReference type="GO" id="GO:0052572">
    <property type="term" value="P:response to host immune response"/>
    <property type="evidence" value="ECO:0007669"/>
    <property type="project" value="TreeGrafter"/>
</dbReference>
<dbReference type="Gene3D" id="1.20.1260.20">
    <property type="entry name" value="PPE superfamily"/>
    <property type="match status" value="1"/>
</dbReference>
<reference evidence="5 6" key="1">
    <citation type="submission" date="2016-12" db="EMBL/GenBank/DDBJ databases">
        <title>The new phylogeny of genus Mycobacterium.</title>
        <authorList>
            <person name="Tortoli E."/>
            <person name="Trovato A."/>
            <person name="Cirillo D.M."/>
        </authorList>
    </citation>
    <scope>NUCLEOTIDE SEQUENCE [LARGE SCALE GENOMIC DNA]</scope>
    <source>
        <strain evidence="5 6">DSM 45130</strain>
    </source>
</reference>
<feature type="compositionally biased region" description="Basic and acidic residues" evidence="2">
    <location>
        <begin position="278"/>
        <end position="291"/>
    </location>
</feature>
<dbReference type="EMBL" id="MVHS01000017">
    <property type="protein sequence ID" value="ORA70929.1"/>
    <property type="molecule type" value="Genomic_DNA"/>
</dbReference>
<keyword evidence="3" id="KW-0472">Membrane</keyword>
<dbReference type="AlphaFoldDB" id="A0A1X0DFI4"/>
<evidence type="ECO:0000256" key="1">
    <source>
        <dbReference type="ARBA" id="ARBA00010652"/>
    </source>
</evidence>
<feature type="transmembrane region" description="Helical" evidence="3">
    <location>
        <begin position="218"/>
        <end position="236"/>
    </location>
</feature>
<evidence type="ECO:0000256" key="3">
    <source>
        <dbReference type="SAM" id="Phobius"/>
    </source>
</evidence>
<keyword evidence="6" id="KW-1185">Reference proteome</keyword>
<feature type="domain" description="PPE" evidence="4">
    <location>
        <begin position="1"/>
        <end position="162"/>
    </location>
</feature>